<dbReference type="RefSeq" id="WP_190472115.1">
    <property type="nucleotide sequence ID" value="NZ_JACJPW010000097.1"/>
</dbReference>
<dbReference type="CDD" id="cd01949">
    <property type="entry name" value="GGDEF"/>
    <property type="match status" value="1"/>
</dbReference>
<dbReference type="InterPro" id="IPR001294">
    <property type="entry name" value="Phytochrome"/>
</dbReference>
<dbReference type="GO" id="GO:0009584">
    <property type="term" value="P:detection of visible light"/>
    <property type="evidence" value="ECO:0007669"/>
    <property type="project" value="InterPro"/>
</dbReference>
<dbReference type="FunFam" id="3.30.70.270:FF:000001">
    <property type="entry name" value="Diguanylate cyclase domain protein"/>
    <property type="match status" value="1"/>
</dbReference>
<dbReference type="PANTHER" id="PTHR44757">
    <property type="entry name" value="DIGUANYLATE CYCLASE DGCP"/>
    <property type="match status" value="1"/>
</dbReference>
<dbReference type="Pfam" id="PF00563">
    <property type="entry name" value="EAL"/>
    <property type="match status" value="1"/>
</dbReference>
<dbReference type="InterPro" id="IPR016132">
    <property type="entry name" value="Phyto_chromo_attachment"/>
</dbReference>
<dbReference type="SMART" id="SM00267">
    <property type="entry name" value="GGDEF"/>
    <property type="match status" value="1"/>
</dbReference>
<reference evidence="8" key="2">
    <citation type="submission" date="2020-08" db="EMBL/GenBank/DDBJ databases">
        <authorList>
            <person name="Chen M."/>
            <person name="Teng W."/>
            <person name="Zhao L."/>
            <person name="Hu C."/>
            <person name="Zhou Y."/>
            <person name="Han B."/>
            <person name="Song L."/>
            <person name="Shu W."/>
        </authorList>
    </citation>
    <scope>NUCLEOTIDE SEQUENCE</scope>
    <source>
        <strain evidence="8">FACHB-1375</strain>
    </source>
</reference>
<dbReference type="GO" id="GO:0009881">
    <property type="term" value="F:photoreceptor activity"/>
    <property type="evidence" value="ECO:0007669"/>
    <property type="project" value="UniProtKB-KW"/>
</dbReference>
<dbReference type="CDD" id="cd01948">
    <property type="entry name" value="EAL"/>
    <property type="match status" value="1"/>
</dbReference>
<dbReference type="InterPro" id="IPR003018">
    <property type="entry name" value="GAF"/>
</dbReference>
<evidence type="ECO:0000313" key="8">
    <source>
        <dbReference type="EMBL" id="MBD2184870.1"/>
    </source>
</evidence>
<dbReference type="InterPro" id="IPR052155">
    <property type="entry name" value="Biofilm_reg_signaling"/>
</dbReference>
<dbReference type="FunFam" id="3.20.20.450:FF:000001">
    <property type="entry name" value="Cyclic di-GMP phosphodiesterase yahA"/>
    <property type="match status" value="1"/>
</dbReference>
<gene>
    <name evidence="8" type="ORF">H6G03_27995</name>
</gene>
<dbReference type="InterPro" id="IPR035919">
    <property type="entry name" value="EAL_sf"/>
</dbReference>
<evidence type="ECO:0000256" key="1">
    <source>
        <dbReference type="ARBA" id="ARBA00022543"/>
    </source>
</evidence>
<dbReference type="InterPro" id="IPR001633">
    <property type="entry name" value="EAL_dom"/>
</dbReference>
<evidence type="ECO:0000256" key="2">
    <source>
        <dbReference type="ARBA" id="ARBA00022606"/>
    </source>
</evidence>
<keyword evidence="1" id="KW-0600">Photoreceptor protein</keyword>
<dbReference type="InterPro" id="IPR000160">
    <property type="entry name" value="GGDEF_dom"/>
</dbReference>
<comment type="caution">
    <text evidence="8">The sequence shown here is derived from an EMBL/GenBank/DDBJ whole genome shotgun (WGS) entry which is preliminary data.</text>
</comment>
<dbReference type="PRINTS" id="PR01033">
    <property type="entry name" value="PHYTOCHROME"/>
</dbReference>
<dbReference type="SUPFAM" id="SSF55781">
    <property type="entry name" value="GAF domain-like"/>
    <property type="match status" value="2"/>
</dbReference>
<organism evidence="8 9">
    <name type="scientific">Aerosakkonema funiforme FACHB-1375</name>
    <dbReference type="NCBI Taxonomy" id="2949571"/>
    <lineage>
        <taxon>Bacteria</taxon>
        <taxon>Bacillati</taxon>
        <taxon>Cyanobacteriota</taxon>
        <taxon>Cyanophyceae</taxon>
        <taxon>Oscillatoriophycideae</taxon>
        <taxon>Aerosakkonematales</taxon>
        <taxon>Aerosakkonemataceae</taxon>
        <taxon>Aerosakkonema</taxon>
    </lineage>
</organism>
<dbReference type="PROSITE" id="PS50883">
    <property type="entry name" value="EAL"/>
    <property type="match status" value="1"/>
</dbReference>
<evidence type="ECO:0000259" key="6">
    <source>
        <dbReference type="PROSITE" id="PS50883"/>
    </source>
</evidence>
<proteinExistence type="predicted"/>
<sequence length="888" mass="100374">MSQRKNTKTSQQGIKAGEGSLYDRESLLNRIATRIRRSLELQEILTTTVQEIRSFLGTERVKIYLFNTDGSGEVIAEARHGNRLPSLLGLHFPATDIPPHSRQMFLKARQRVIVDVTSRRKTTSQLDCPSTGESLMAEDVRYSAVDPCHVEYLSAMGVHSSLTVPILHQNQLWGLLVSHHSKPRNFSERDLKIVQLLVDQVSIAIAQSNLLSRTRKQAQQEAICNQISRLLHSPLNITEIRQKVLEQTVKALHGSGGRLYINADATGQPAQLYTCGEKLTAGCIEESLFWQRIINHYKDTSQDKTSELLFLNTDLKNLTEHALSNQNFPYIITDLYREPQLQFLEPAFEETSIRSLLIVPLRYQQQSVGCMTIFRNEVETETLWAGRLNSDDRNLRPRQSFDAWREIKKGQAKDWSADEIKLAQALGLHLYMAVMQRRVEDTIRHQASHDLLTGLPNRLLFNDRLSLALANIHQRPEMLAVVFLDLDCFKNINDTLGHAVGDRLLQDVAKRLKNSLRESDTIARWGGDEFTILLSPINSTEDASHIAQRILDVLSVPYNFNEQQFYIKASIGIALAPYDGEDAETLLKNADAAMYRAKQQGRNNYQLYTPAIGNKAFERMLLENNLYKAIEREEFLLHYQPQLDLNTGEIVGMEALIRWQSAERGLIPPDYFIPLAEETGLICQIGEWVLRTACAQNRAWQLAGLPPIRMAVNLSARQFQQRDLVKTIARVLSETGLHPGCLEIEITETIAIQDVDFTISVLQSLQRMGIHISMDDFGIGYSSLWTLKRFPLDKLKIDRSFIHDLSSDKKDAAIITSVVALGHGLNLKVIAEGVENAEQLQFLRLANCDGVQGYYFSPPLPAEAATQLYIGKTRPNLAQDDSDDNSLS</sequence>
<keyword evidence="4" id="KW-0675">Receptor</keyword>
<dbReference type="NCBIfam" id="TIGR00254">
    <property type="entry name" value="GGDEF"/>
    <property type="match status" value="1"/>
</dbReference>
<keyword evidence="9" id="KW-1185">Reference proteome</keyword>
<feature type="domain" description="EAL" evidence="6">
    <location>
        <begin position="619"/>
        <end position="873"/>
    </location>
</feature>
<dbReference type="Pfam" id="PF00990">
    <property type="entry name" value="GGDEF"/>
    <property type="match status" value="1"/>
</dbReference>
<accession>A0A926VJ66</accession>
<dbReference type="InterPro" id="IPR043128">
    <property type="entry name" value="Rev_trsase/Diguanyl_cyclase"/>
</dbReference>
<dbReference type="GO" id="GO:0006355">
    <property type="term" value="P:regulation of DNA-templated transcription"/>
    <property type="evidence" value="ECO:0007669"/>
    <property type="project" value="InterPro"/>
</dbReference>
<dbReference type="Gene3D" id="3.20.20.450">
    <property type="entry name" value="EAL domain"/>
    <property type="match status" value="1"/>
</dbReference>
<reference evidence="8" key="1">
    <citation type="journal article" date="2015" name="ISME J.">
        <title>Draft Genome Sequence of Streptomyces incarnatus NRRL8089, which Produces the Nucleoside Antibiotic Sinefungin.</title>
        <authorList>
            <person name="Oshima K."/>
            <person name="Hattori M."/>
            <person name="Shimizu H."/>
            <person name="Fukuda K."/>
            <person name="Nemoto M."/>
            <person name="Inagaki K."/>
            <person name="Tamura T."/>
        </authorList>
    </citation>
    <scope>NUCLEOTIDE SEQUENCE</scope>
    <source>
        <strain evidence="8">FACHB-1375</strain>
    </source>
</reference>
<keyword evidence="3" id="KW-0157">Chromophore</keyword>
<name>A0A926VJ66_9CYAN</name>
<feature type="domain" description="Phytochrome chromophore attachment site" evidence="5">
    <location>
        <begin position="40"/>
        <end position="200"/>
    </location>
</feature>
<dbReference type="AlphaFoldDB" id="A0A926VJ66"/>
<dbReference type="PROSITE" id="PS50046">
    <property type="entry name" value="PHYTOCHROME_2"/>
    <property type="match status" value="1"/>
</dbReference>
<evidence type="ECO:0000256" key="3">
    <source>
        <dbReference type="ARBA" id="ARBA00022991"/>
    </source>
</evidence>
<protein>
    <submittedName>
        <fullName evidence="8">EAL domain-containing protein</fullName>
    </submittedName>
</protein>
<dbReference type="SMART" id="SM00052">
    <property type="entry name" value="EAL"/>
    <property type="match status" value="1"/>
</dbReference>
<feature type="domain" description="GGDEF" evidence="7">
    <location>
        <begin position="477"/>
        <end position="610"/>
    </location>
</feature>
<evidence type="ECO:0000256" key="4">
    <source>
        <dbReference type="ARBA" id="ARBA00023170"/>
    </source>
</evidence>
<dbReference type="InterPro" id="IPR013515">
    <property type="entry name" value="Phytochrome_cen-reg"/>
</dbReference>
<dbReference type="PROSITE" id="PS50887">
    <property type="entry name" value="GGDEF"/>
    <property type="match status" value="1"/>
</dbReference>
<dbReference type="Pfam" id="PF01590">
    <property type="entry name" value="GAF"/>
    <property type="match status" value="1"/>
</dbReference>
<dbReference type="InterPro" id="IPR029016">
    <property type="entry name" value="GAF-like_dom_sf"/>
</dbReference>
<evidence type="ECO:0000259" key="7">
    <source>
        <dbReference type="PROSITE" id="PS50887"/>
    </source>
</evidence>
<dbReference type="SMART" id="SM00065">
    <property type="entry name" value="GAF"/>
    <property type="match status" value="2"/>
</dbReference>
<evidence type="ECO:0000313" key="9">
    <source>
        <dbReference type="Proteomes" id="UP000641646"/>
    </source>
</evidence>
<dbReference type="Pfam" id="PF00360">
    <property type="entry name" value="PHY"/>
    <property type="match status" value="1"/>
</dbReference>
<dbReference type="Gene3D" id="3.30.450.40">
    <property type="match status" value="2"/>
</dbReference>
<dbReference type="PANTHER" id="PTHR44757:SF2">
    <property type="entry name" value="BIOFILM ARCHITECTURE MAINTENANCE PROTEIN MBAA"/>
    <property type="match status" value="1"/>
</dbReference>
<dbReference type="EMBL" id="JACJPW010000097">
    <property type="protein sequence ID" value="MBD2184870.1"/>
    <property type="molecule type" value="Genomic_DNA"/>
</dbReference>
<evidence type="ECO:0000259" key="5">
    <source>
        <dbReference type="PROSITE" id="PS50046"/>
    </source>
</evidence>
<dbReference type="Gene3D" id="3.30.70.270">
    <property type="match status" value="1"/>
</dbReference>
<dbReference type="Proteomes" id="UP000641646">
    <property type="component" value="Unassembled WGS sequence"/>
</dbReference>
<dbReference type="InterPro" id="IPR029787">
    <property type="entry name" value="Nucleotide_cyclase"/>
</dbReference>
<dbReference type="SUPFAM" id="SSF141868">
    <property type="entry name" value="EAL domain-like"/>
    <property type="match status" value="1"/>
</dbReference>
<keyword evidence="2" id="KW-0716">Sensory transduction</keyword>
<dbReference type="SUPFAM" id="SSF55073">
    <property type="entry name" value="Nucleotide cyclase"/>
    <property type="match status" value="1"/>
</dbReference>